<dbReference type="GO" id="GO:0051213">
    <property type="term" value="F:dioxygenase activity"/>
    <property type="evidence" value="ECO:0007669"/>
    <property type="project" value="InterPro"/>
</dbReference>
<evidence type="ECO:0000256" key="3">
    <source>
        <dbReference type="ARBA" id="ARBA00022989"/>
    </source>
</evidence>
<dbReference type="AlphaFoldDB" id="A0A507EZV6"/>
<feature type="transmembrane region" description="Helical" evidence="6">
    <location>
        <begin position="242"/>
        <end position="262"/>
    </location>
</feature>
<feature type="chain" id="PRO_5021348768" description="Fe2OG dioxygenase domain-containing protein" evidence="7">
    <location>
        <begin position="33"/>
        <end position="754"/>
    </location>
</feature>
<feature type="domain" description="Fe2OG dioxygenase" evidence="8">
    <location>
        <begin position="547"/>
        <end position="700"/>
    </location>
</feature>
<keyword evidence="3 6" id="KW-1133">Transmembrane helix</keyword>
<keyword evidence="10" id="KW-1185">Reference proteome</keyword>
<feature type="transmembrane region" description="Helical" evidence="6">
    <location>
        <begin position="166"/>
        <end position="183"/>
    </location>
</feature>
<evidence type="ECO:0000256" key="6">
    <source>
        <dbReference type="SAM" id="Phobius"/>
    </source>
</evidence>
<feature type="signal peptide" evidence="7">
    <location>
        <begin position="1"/>
        <end position="32"/>
    </location>
</feature>
<keyword evidence="7" id="KW-0732">Signal</keyword>
<accession>A0A507EZV6</accession>
<dbReference type="Pfam" id="PF13532">
    <property type="entry name" value="2OG-FeII_Oxy_2"/>
    <property type="match status" value="1"/>
</dbReference>
<dbReference type="Gene3D" id="2.60.120.590">
    <property type="entry name" value="Alpha-ketoglutarate-dependent dioxygenase AlkB-like"/>
    <property type="match status" value="1"/>
</dbReference>
<dbReference type="Proteomes" id="UP000320333">
    <property type="component" value="Unassembled WGS sequence"/>
</dbReference>
<sequence length="754" mass="81920">MKSMPHFQAAFFNLHTTRMALLLALAAATVHADPAGFGVGLETVLILHGTENWQTILLGSVLVLIGLFLVVFGGNGSYLALYANGFMSVSSLASLLTWNVEPASGYTQRAALYMAVYFISGFVGGLVFGFLPFLGHLFACAYYGLILGIELLCLSSGGLFTSILGRQLFLVPFTITALLVSVYHPKHVLGAMAGLSCPFVVALGIDLWAQTGLVEGVAGFMTLSESGAEASARYVFDQPKQFIVACSLVFGVVAGGLQYRVAVTRFGKGPQLGLEAGNAAVDDAIAHVFDVMGETLDISQVANAVDAALSGLGGDAAVARVVEAALDDLIRRSPGPAQAGLPNVGASADGPSADAGTGLDRAVRLSSKNTGDAEERSAKRIRANESAIDTTHRQPVVNPLAKLKWNNAADREKAKLLTHENIADHVPCELFLNWLPPTVADPLLLFLTKDAKESWTTNKYYINERLVYGSHKSTMYTSLPASQFSYSFMGSETKSKEYTCSSHLHETSSRINEFVTRRLRENRVRLHTSVSSDPLRTFSNKDDAGPDWDGNLCIGNEYLDGKQITGFHSDHLGYIGPRPVIASISLGATRTFRIRRIATANSLNSETPVWQRLDPLTSKKSATDPPNLPTNSTPCNEKPSSQFLPSTATTYSVKLPHGSLLIMYPPMQELYKHEVPPESNFPGHPLSSLARYNLTFRMHRPEFSNPPLCKCGVRTDLKPVFKQTAEDPQSERYYWACVKGRGREMGCGHFEWLR</sequence>
<dbReference type="PANTHER" id="PTHR31212">
    <property type="entry name" value="ALPHA-KETOGLUTARATE-DEPENDENT DIOXYGENASE ALKB HOMOLOG 3"/>
    <property type="match status" value="1"/>
</dbReference>
<feature type="compositionally biased region" description="Low complexity" evidence="5">
    <location>
        <begin position="345"/>
        <end position="358"/>
    </location>
</feature>
<comment type="subcellular location">
    <subcellularLocation>
        <location evidence="1">Membrane</location>
        <topology evidence="1">Multi-pass membrane protein</topology>
    </subcellularLocation>
</comment>
<evidence type="ECO:0000256" key="7">
    <source>
        <dbReference type="SAM" id="SignalP"/>
    </source>
</evidence>
<evidence type="ECO:0000256" key="4">
    <source>
        <dbReference type="ARBA" id="ARBA00023136"/>
    </source>
</evidence>
<dbReference type="InterPro" id="IPR027450">
    <property type="entry name" value="AlkB-like"/>
</dbReference>
<feature type="region of interest" description="Disordered" evidence="5">
    <location>
        <begin position="616"/>
        <end position="641"/>
    </location>
</feature>
<evidence type="ECO:0000256" key="2">
    <source>
        <dbReference type="ARBA" id="ARBA00022692"/>
    </source>
</evidence>
<reference evidence="9 10" key="1">
    <citation type="journal article" date="2019" name="Sci. Rep.">
        <title>Comparative genomics of chytrid fungi reveal insights into the obligate biotrophic and pathogenic lifestyle of Synchytrium endobioticum.</title>
        <authorList>
            <person name="van de Vossenberg B.T.L.H."/>
            <person name="Warris S."/>
            <person name="Nguyen H.D.T."/>
            <person name="van Gent-Pelzer M.P.E."/>
            <person name="Joly D.L."/>
            <person name="van de Geest H.C."/>
            <person name="Bonants P.J.M."/>
            <person name="Smith D.S."/>
            <person name="Levesque C.A."/>
            <person name="van der Lee T.A.J."/>
        </authorList>
    </citation>
    <scope>NUCLEOTIDE SEQUENCE [LARGE SCALE GENOMIC DNA]</scope>
    <source>
        <strain evidence="9 10">CBS 675.73</strain>
    </source>
</reference>
<feature type="transmembrane region" description="Helical" evidence="6">
    <location>
        <begin position="56"/>
        <end position="72"/>
    </location>
</feature>
<name>A0A507EZV6_9FUNG</name>
<gene>
    <name evidence="9" type="ORF">CcCBS67573_g07008</name>
</gene>
<dbReference type="EMBL" id="QEAP01000333">
    <property type="protein sequence ID" value="TPX68955.1"/>
    <property type="molecule type" value="Genomic_DNA"/>
</dbReference>
<comment type="caution">
    <text evidence="9">The sequence shown here is derived from an EMBL/GenBank/DDBJ whole genome shotgun (WGS) entry which is preliminary data.</text>
</comment>
<dbReference type="InterPro" id="IPR037151">
    <property type="entry name" value="AlkB-like_sf"/>
</dbReference>
<feature type="transmembrane region" description="Helical" evidence="6">
    <location>
        <begin position="141"/>
        <end position="160"/>
    </location>
</feature>
<keyword evidence="2 6" id="KW-0812">Transmembrane</keyword>
<dbReference type="InterPro" id="IPR025256">
    <property type="entry name" value="TM7S3/TM198-like_dom"/>
</dbReference>
<dbReference type="Pfam" id="PF13886">
    <property type="entry name" value="TM7S3_TM198"/>
    <property type="match status" value="1"/>
</dbReference>
<dbReference type="GO" id="GO:0016020">
    <property type="term" value="C:membrane"/>
    <property type="evidence" value="ECO:0007669"/>
    <property type="project" value="UniProtKB-SubCell"/>
</dbReference>
<feature type="transmembrane region" description="Helical" evidence="6">
    <location>
        <begin position="79"/>
        <end position="98"/>
    </location>
</feature>
<feature type="transmembrane region" description="Helical" evidence="6">
    <location>
        <begin position="110"/>
        <end position="134"/>
    </location>
</feature>
<proteinExistence type="predicted"/>
<evidence type="ECO:0000313" key="9">
    <source>
        <dbReference type="EMBL" id="TPX68955.1"/>
    </source>
</evidence>
<keyword evidence="4 6" id="KW-0472">Membrane</keyword>
<feature type="compositionally biased region" description="Polar residues" evidence="5">
    <location>
        <begin position="629"/>
        <end position="641"/>
    </location>
</feature>
<feature type="region of interest" description="Disordered" evidence="5">
    <location>
        <begin position="337"/>
        <end position="358"/>
    </location>
</feature>
<evidence type="ECO:0000313" key="10">
    <source>
        <dbReference type="Proteomes" id="UP000320333"/>
    </source>
</evidence>
<dbReference type="STRING" id="246404.A0A507EZV6"/>
<dbReference type="InterPro" id="IPR032854">
    <property type="entry name" value="ALKBH3"/>
</dbReference>
<dbReference type="PROSITE" id="PS51471">
    <property type="entry name" value="FE2OG_OXY"/>
    <property type="match status" value="1"/>
</dbReference>
<evidence type="ECO:0000256" key="5">
    <source>
        <dbReference type="SAM" id="MobiDB-lite"/>
    </source>
</evidence>
<dbReference type="PANTHER" id="PTHR31212:SF4">
    <property type="entry name" value="ALPHA-KETOGLUTARATE-DEPENDENT DIOXYGENASE ALKB HOMOLOG 3"/>
    <property type="match status" value="1"/>
</dbReference>
<evidence type="ECO:0000256" key="1">
    <source>
        <dbReference type="ARBA" id="ARBA00004141"/>
    </source>
</evidence>
<dbReference type="InterPro" id="IPR005123">
    <property type="entry name" value="Oxoglu/Fe-dep_dioxygenase_dom"/>
</dbReference>
<evidence type="ECO:0000259" key="8">
    <source>
        <dbReference type="PROSITE" id="PS51471"/>
    </source>
</evidence>
<dbReference type="SUPFAM" id="SSF51197">
    <property type="entry name" value="Clavaminate synthase-like"/>
    <property type="match status" value="1"/>
</dbReference>
<organism evidence="9 10">
    <name type="scientific">Chytriomyces confervae</name>
    <dbReference type="NCBI Taxonomy" id="246404"/>
    <lineage>
        <taxon>Eukaryota</taxon>
        <taxon>Fungi</taxon>
        <taxon>Fungi incertae sedis</taxon>
        <taxon>Chytridiomycota</taxon>
        <taxon>Chytridiomycota incertae sedis</taxon>
        <taxon>Chytridiomycetes</taxon>
        <taxon>Chytridiales</taxon>
        <taxon>Chytriomycetaceae</taxon>
        <taxon>Chytriomyces</taxon>
    </lineage>
</organism>
<dbReference type="OrthoDB" id="545910at2759"/>
<dbReference type="GO" id="GO:0006307">
    <property type="term" value="P:DNA alkylation repair"/>
    <property type="evidence" value="ECO:0007669"/>
    <property type="project" value="InterPro"/>
</dbReference>
<protein>
    <recommendedName>
        <fullName evidence="8">Fe2OG dioxygenase domain-containing protein</fullName>
    </recommendedName>
</protein>